<keyword evidence="4" id="KW-1185">Reference proteome</keyword>
<feature type="region of interest" description="Disordered" evidence="1">
    <location>
        <begin position="364"/>
        <end position="383"/>
    </location>
</feature>
<feature type="compositionally biased region" description="Basic and acidic residues" evidence="1">
    <location>
        <begin position="374"/>
        <end position="383"/>
    </location>
</feature>
<dbReference type="Gene3D" id="3.30.420.10">
    <property type="entry name" value="Ribonuclease H-like superfamily/Ribonuclease H"/>
    <property type="match status" value="1"/>
</dbReference>
<evidence type="ECO:0000313" key="4">
    <source>
        <dbReference type="Proteomes" id="UP000886998"/>
    </source>
</evidence>
<evidence type="ECO:0000259" key="2">
    <source>
        <dbReference type="PROSITE" id="PS50994"/>
    </source>
</evidence>
<accession>A0A8X6WPH5</accession>
<dbReference type="GO" id="GO:0003676">
    <property type="term" value="F:nucleic acid binding"/>
    <property type="evidence" value="ECO:0007669"/>
    <property type="project" value="InterPro"/>
</dbReference>
<evidence type="ECO:0000313" key="3">
    <source>
        <dbReference type="EMBL" id="GFY38992.1"/>
    </source>
</evidence>
<dbReference type="EMBL" id="BMAV01001134">
    <property type="protein sequence ID" value="GFY38992.1"/>
    <property type="molecule type" value="Genomic_DNA"/>
</dbReference>
<dbReference type="AlphaFoldDB" id="A0A8X6WPH5"/>
<dbReference type="OrthoDB" id="6433525at2759"/>
<gene>
    <name evidence="3" type="primary">AVEN_44317_1</name>
    <name evidence="3" type="ORF">TNIN_122101</name>
</gene>
<name>A0A8X6WPH5_9ARAC</name>
<dbReference type="GO" id="GO:0015074">
    <property type="term" value="P:DNA integration"/>
    <property type="evidence" value="ECO:0007669"/>
    <property type="project" value="InterPro"/>
</dbReference>
<dbReference type="SUPFAM" id="SSF53098">
    <property type="entry name" value="Ribonuclease H-like"/>
    <property type="match status" value="1"/>
</dbReference>
<reference evidence="3" key="1">
    <citation type="submission" date="2020-08" db="EMBL/GenBank/DDBJ databases">
        <title>Multicomponent nature underlies the extraordinary mechanical properties of spider dragline silk.</title>
        <authorList>
            <person name="Kono N."/>
            <person name="Nakamura H."/>
            <person name="Mori M."/>
            <person name="Yoshida Y."/>
            <person name="Ohtoshi R."/>
            <person name="Malay A.D."/>
            <person name="Moran D.A.P."/>
            <person name="Tomita M."/>
            <person name="Numata K."/>
            <person name="Arakawa K."/>
        </authorList>
    </citation>
    <scope>NUCLEOTIDE SEQUENCE</scope>
</reference>
<dbReference type="Proteomes" id="UP000886998">
    <property type="component" value="Unassembled WGS sequence"/>
</dbReference>
<sequence>MDNSLAWSEGCNPIECFNVLDTLFHSNTEEEPCQKVTKLEKCAIVCLSTSFNSSVMKGIKEVKKNLCEHEQSFKLANKCENKHKYSLFACIYMNLHLEALEKDANKSLLMCRQASEGQYCDRESLPFCTDRDYHLSGVILESFFKPMYLNYEDLAVCFDTNSPHISDCVPKKWIATNTLIDAHFTNKLCRAGDAFLSCVREMIQKKCSKLESMFSRIGQSLYQIFLPQCSKLSEISSLKISVTSDKNFNEVYDYPTTTQVSTDLQKNSSTVIVHQHMVINVNHYEIKVPDTGNKIAVRCDNRGEFRGLDFEKQLEKVGIKFEFTNTDSPEMNGVAERFNYTAENGVKVLLKIKSEIELIKKGPTASGQISGEPYLDRTDFRRK</sequence>
<protein>
    <recommendedName>
        <fullName evidence="2">Integrase catalytic domain-containing protein</fullName>
    </recommendedName>
</protein>
<dbReference type="InterPro" id="IPR001584">
    <property type="entry name" value="Integrase_cat-core"/>
</dbReference>
<feature type="domain" description="Integrase catalytic" evidence="2">
    <location>
        <begin position="223"/>
        <end position="383"/>
    </location>
</feature>
<comment type="caution">
    <text evidence="3">The sequence shown here is derived from an EMBL/GenBank/DDBJ whole genome shotgun (WGS) entry which is preliminary data.</text>
</comment>
<dbReference type="InterPro" id="IPR036397">
    <property type="entry name" value="RNaseH_sf"/>
</dbReference>
<dbReference type="PROSITE" id="PS50994">
    <property type="entry name" value="INTEGRASE"/>
    <property type="match status" value="1"/>
</dbReference>
<dbReference type="InterPro" id="IPR012337">
    <property type="entry name" value="RNaseH-like_sf"/>
</dbReference>
<proteinExistence type="predicted"/>
<organism evidence="3 4">
    <name type="scientific">Trichonephila inaurata madagascariensis</name>
    <dbReference type="NCBI Taxonomy" id="2747483"/>
    <lineage>
        <taxon>Eukaryota</taxon>
        <taxon>Metazoa</taxon>
        <taxon>Ecdysozoa</taxon>
        <taxon>Arthropoda</taxon>
        <taxon>Chelicerata</taxon>
        <taxon>Arachnida</taxon>
        <taxon>Araneae</taxon>
        <taxon>Araneomorphae</taxon>
        <taxon>Entelegynae</taxon>
        <taxon>Araneoidea</taxon>
        <taxon>Nephilidae</taxon>
        <taxon>Trichonephila</taxon>
        <taxon>Trichonephila inaurata</taxon>
    </lineage>
</organism>
<evidence type="ECO:0000256" key="1">
    <source>
        <dbReference type="SAM" id="MobiDB-lite"/>
    </source>
</evidence>